<proteinExistence type="inferred from homology"/>
<feature type="transmembrane region" description="Helical" evidence="7">
    <location>
        <begin position="240"/>
        <end position="261"/>
    </location>
</feature>
<gene>
    <name evidence="9" type="ORF">QBE54_03420</name>
</gene>
<evidence type="ECO:0000259" key="8">
    <source>
        <dbReference type="PROSITE" id="PS50928"/>
    </source>
</evidence>
<evidence type="ECO:0000256" key="4">
    <source>
        <dbReference type="ARBA" id="ARBA00022692"/>
    </source>
</evidence>
<feature type="transmembrane region" description="Helical" evidence="7">
    <location>
        <begin position="183"/>
        <end position="205"/>
    </location>
</feature>
<dbReference type="Gene3D" id="1.10.3720.10">
    <property type="entry name" value="MetI-like"/>
    <property type="match status" value="1"/>
</dbReference>
<feature type="domain" description="ABC transmembrane type-1" evidence="8">
    <location>
        <begin position="71"/>
        <end position="261"/>
    </location>
</feature>
<dbReference type="PANTHER" id="PTHR32243">
    <property type="entry name" value="MALTOSE TRANSPORT SYSTEM PERMEASE-RELATED"/>
    <property type="match status" value="1"/>
</dbReference>
<keyword evidence="3" id="KW-1003">Cell membrane</keyword>
<sequence length="275" mass="30707">MIAGRKRVLDVLVWVGIGIVFLVVLFPPFMLFLTSIKTNVDALKYPPVWIFRPVASNYREIFRLIPFGHYLFNSLIVALVSTFIALSVGSLAAYGLARFRFKRSKDLSFWILSIRMTPPVAAAIPIFIIMRTLHLLDTYLALILAYCTFNIPFSVWLLRGFFQEIPREIEESAMVDGCSPFAAFWKISIPLIAPGIAATGIFTFIFSWNEFLFALILTGSRAQTVPVALTGFIRETGIMWSHMAAAGVLAMVPMVVFTALVQKNLVKGLTMGAIK</sequence>
<evidence type="ECO:0000256" key="5">
    <source>
        <dbReference type="ARBA" id="ARBA00022989"/>
    </source>
</evidence>
<dbReference type="SUPFAM" id="SSF161098">
    <property type="entry name" value="MetI-like"/>
    <property type="match status" value="1"/>
</dbReference>
<keyword evidence="6 7" id="KW-0472">Membrane</keyword>
<dbReference type="PANTHER" id="PTHR32243:SF18">
    <property type="entry name" value="INNER MEMBRANE ABC TRANSPORTER PERMEASE PROTEIN YCJP"/>
    <property type="match status" value="1"/>
</dbReference>
<feature type="transmembrane region" description="Helical" evidence="7">
    <location>
        <begin position="139"/>
        <end position="162"/>
    </location>
</feature>
<keyword evidence="2 7" id="KW-0813">Transport</keyword>
<feature type="transmembrane region" description="Helical" evidence="7">
    <location>
        <begin position="12"/>
        <end position="36"/>
    </location>
</feature>
<feature type="transmembrane region" description="Helical" evidence="7">
    <location>
        <begin position="109"/>
        <end position="133"/>
    </location>
</feature>
<comment type="subcellular location">
    <subcellularLocation>
        <location evidence="1 7">Cell membrane</location>
        <topology evidence="1 7">Multi-pass membrane protein</topology>
    </subcellularLocation>
</comment>
<dbReference type="InterPro" id="IPR050901">
    <property type="entry name" value="BP-dep_ABC_trans_perm"/>
</dbReference>
<comment type="similarity">
    <text evidence="7">Belongs to the binding-protein-dependent transport system permease family.</text>
</comment>
<evidence type="ECO:0000256" key="7">
    <source>
        <dbReference type="RuleBase" id="RU363032"/>
    </source>
</evidence>
<reference evidence="9 10" key="1">
    <citation type="submission" date="2023-03" db="EMBL/GenBank/DDBJ databases">
        <title>Novel Species.</title>
        <authorList>
            <person name="Ma S."/>
        </authorList>
    </citation>
    <scope>NUCLEOTIDE SEQUENCE [LARGE SCALE GENOMIC DNA]</scope>
    <source>
        <strain evidence="9 10">B11</strain>
    </source>
</reference>
<organism evidence="9 10">
    <name type="scientific">Thermatribacter velox</name>
    <dbReference type="NCBI Taxonomy" id="3039681"/>
    <lineage>
        <taxon>Bacteria</taxon>
        <taxon>Pseudomonadati</taxon>
        <taxon>Atribacterota</taxon>
        <taxon>Atribacteria</taxon>
        <taxon>Atribacterales</taxon>
        <taxon>Thermatribacteraceae</taxon>
        <taxon>Thermatribacter</taxon>
    </lineage>
</organism>
<evidence type="ECO:0000256" key="6">
    <source>
        <dbReference type="ARBA" id="ARBA00023136"/>
    </source>
</evidence>
<name>A0ABZ2YF60_9BACT</name>
<evidence type="ECO:0000256" key="2">
    <source>
        <dbReference type="ARBA" id="ARBA00022448"/>
    </source>
</evidence>
<dbReference type="Pfam" id="PF00528">
    <property type="entry name" value="BPD_transp_1"/>
    <property type="match status" value="1"/>
</dbReference>
<dbReference type="InterPro" id="IPR000515">
    <property type="entry name" value="MetI-like"/>
</dbReference>
<evidence type="ECO:0000256" key="3">
    <source>
        <dbReference type="ARBA" id="ARBA00022475"/>
    </source>
</evidence>
<keyword evidence="5 7" id="KW-1133">Transmembrane helix</keyword>
<evidence type="ECO:0000313" key="10">
    <source>
        <dbReference type="Proteomes" id="UP001461341"/>
    </source>
</evidence>
<dbReference type="EMBL" id="CP121689">
    <property type="protein sequence ID" value="WZL76791.1"/>
    <property type="molecule type" value="Genomic_DNA"/>
</dbReference>
<dbReference type="RefSeq" id="WP_369018955.1">
    <property type="nucleotide sequence ID" value="NZ_CP121689.1"/>
</dbReference>
<evidence type="ECO:0000313" key="9">
    <source>
        <dbReference type="EMBL" id="WZL76791.1"/>
    </source>
</evidence>
<dbReference type="CDD" id="cd06261">
    <property type="entry name" value="TM_PBP2"/>
    <property type="match status" value="1"/>
</dbReference>
<protein>
    <submittedName>
        <fullName evidence="9">Carbohydrate ABC transporter permease</fullName>
    </submittedName>
</protein>
<dbReference type="PROSITE" id="PS50928">
    <property type="entry name" value="ABC_TM1"/>
    <property type="match status" value="1"/>
</dbReference>
<feature type="transmembrane region" description="Helical" evidence="7">
    <location>
        <begin position="70"/>
        <end position="97"/>
    </location>
</feature>
<accession>A0ABZ2YF60</accession>
<keyword evidence="4 7" id="KW-0812">Transmembrane</keyword>
<evidence type="ECO:0000256" key="1">
    <source>
        <dbReference type="ARBA" id="ARBA00004651"/>
    </source>
</evidence>
<dbReference type="Proteomes" id="UP001461341">
    <property type="component" value="Chromosome"/>
</dbReference>
<dbReference type="InterPro" id="IPR035906">
    <property type="entry name" value="MetI-like_sf"/>
</dbReference>
<keyword evidence="10" id="KW-1185">Reference proteome</keyword>